<gene>
    <name evidence="1" type="ORF">METZ01_LOCUS452218</name>
</gene>
<name>A0A382ZV44_9ZZZZ</name>
<feature type="non-terminal residue" evidence="1">
    <location>
        <position position="1"/>
    </location>
</feature>
<organism evidence="1">
    <name type="scientific">marine metagenome</name>
    <dbReference type="NCBI Taxonomy" id="408172"/>
    <lineage>
        <taxon>unclassified sequences</taxon>
        <taxon>metagenomes</taxon>
        <taxon>ecological metagenomes</taxon>
    </lineage>
</organism>
<dbReference type="SUPFAM" id="SSF51126">
    <property type="entry name" value="Pectin lyase-like"/>
    <property type="match status" value="1"/>
</dbReference>
<sequence length="255" mass="26085">LWVNSGKLEMGGGTLSLIQGGGLDSNGEINLTNSTLSLTGPFLNDGGQLTTSGSTLTLNANTMFRLGNAAVFDNYNPNGWGLLLYNNSSNSSTSTSLTLGKAGGSITLQPNANAPSSGFVQWYHSDSNVEYSQHSHPIGIATNDTTLKVLGEIKLKNNAEIDSSSGEVSIADLSLEKGEIVINGGTLSLGGGSVGADGELEIIGQSTLKLEGDISATGTVNIDPNSVLNFAANTLDVSGGKLKIGGARSFDSITT</sequence>
<protein>
    <submittedName>
        <fullName evidence="1">Uncharacterized protein</fullName>
    </submittedName>
</protein>
<dbReference type="AlphaFoldDB" id="A0A382ZV44"/>
<proteinExistence type="predicted"/>
<reference evidence="1" key="1">
    <citation type="submission" date="2018-05" db="EMBL/GenBank/DDBJ databases">
        <authorList>
            <person name="Lanie J.A."/>
            <person name="Ng W.-L."/>
            <person name="Kazmierczak K.M."/>
            <person name="Andrzejewski T.M."/>
            <person name="Davidsen T.M."/>
            <person name="Wayne K.J."/>
            <person name="Tettelin H."/>
            <person name="Glass J.I."/>
            <person name="Rusch D."/>
            <person name="Podicherti R."/>
            <person name="Tsui H.-C.T."/>
            <person name="Winkler M.E."/>
        </authorList>
    </citation>
    <scope>NUCLEOTIDE SEQUENCE</scope>
</reference>
<accession>A0A382ZV44</accession>
<feature type="non-terminal residue" evidence="1">
    <location>
        <position position="255"/>
    </location>
</feature>
<dbReference type="InterPro" id="IPR011050">
    <property type="entry name" value="Pectin_lyase_fold/virulence"/>
</dbReference>
<dbReference type="EMBL" id="UINC01186910">
    <property type="protein sequence ID" value="SVD99364.1"/>
    <property type="molecule type" value="Genomic_DNA"/>
</dbReference>
<evidence type="ECO:0000313" key="1">
    <source>
        <dbReference type="EMBL" id="SVD99364.1"/>
    </source>
</evidence>